<dbReference type="EMBL" id="CAJVPS010009312">
    <property type="protein sequence ID" value="CAG8649166.1"/>
    <property type="molecule type" value="Genomic_DNA"/>
</dbReference>
<dbReference type="Proteomes" id="UP000789508">
    <property type="component" value="Unassembled WGS sequence"/>
</dbReference>
<dbReference type="InterPro" id="IPR036875">
    <property type="entry name" value="Znf_CCHC_sf"/>
</dbReference>
<organism evidence="2 3">
    <name type="scientific">Ambispora leptoticha</name>
    <dbReference type="NCBI Taxonomy" id="144679"/>
    <lineage>
        <taxon>Eukaryota</taxon>
        <taxon>Fungi</taxon>
        <taxon>Fungi incertae sedis</taxon>
        <taxon>Mucoromycota</taxon>
        <taxon>Glomeromycotina</taxon>
        <taxon>Glomeromycetes</taxon>
        <taxon>Archaeosporales</taxon>
        <taxon>Ambisporaceae</taxon>
        <taxon>Ambispora</taxon>
    </lineage>
</organism>
<feature type="region of interest" description="Disordered" evidence="1">
    <location>
        <begin position="79"/>
        <end position="99"/>
    </location>
</feature>
<dbReference type="Gene3D" id="4.10.60.10">
    <property type="entry name" value="Zinc finger, CCHC-type"/>
    <property type="match status" value="1"/>
</dbReference>
<dbReference type="SUPFAM" id="SSF57756">
    <property type="entry name" value="Retrovirus zinc finger-like domains"/>
    <property type="match status" value="1"/>
</dbReference>
<gene>
    <name evidence="2" type="ORF">ALEPTO_LOCUS9954</name>
</gene>
<dbReference type="GO" id="GO:0008270">
    <property type="term" value="F:zinc ion binding"/>
    <property type="evidence" value="ECO:0007669"/>
    <property type="project" value="InterPro"/>
</dbReference>
<evidence type="ECO:0000313" key="2">
    <source>
        <dbReference type="EMBL" id="CAG8649166.1"/>
    </source>
</evidence>
<evidence type="ECO:0000313" key="3">
    <source>
        <dbReference type="Proteomes" id="UP000789508"/>
    </source>
</evidence>
<keyword evidence="3" id="KW-1185">Reference proteome</keyword>
<comment type="caution">
    <text evidence="2">The sequence shown here is derived from an EMBL/GenBank/DDBJ whole genome shotgun (WGS) entry which is preliminary data.</text>
</comment>
<dbReference type="GO" id="GO:0003676">
    <property type="term" value="F:nucleic acid binding"/>
    <property type="evidence" value="ECO:0007669"/>
    <property type="project" value="InterPro"/>
</dbReference>
<name>A0A9N9DV51_9GLOM</name>
<reference evidence="2" key="1">
    <citation type="submission" date="2021-06" db="EMBL/GenBank/DDBJ databases">
        <authorList>
            <person name="Kallberg Y."/>
            <person name="Tangrot J."/>
            <person name="Rosling A."/>
        </authorList>
    </citation>
    <scope>NUCLEOTIDE SEQUENCE</scope>
    <source>
        <strain evidence="2">FL130A</strain>
    </source>
</reference>
<accession>A0A9N9DV51</accession>
<proteinExistence type="predicted"/>
<feature type="non-terminal residue" evidence="2">
    <location>
        <position position="1"/>
    </location>
</feature>
<evidence type="ECO:0000256" key="1">
    <source>
        <dbReference type="SAM" id="MobiDB-lite"/>
    </source>
</evidence>
<sequence>QQQPELQLKFAYIAERESSSSHQYNSNQTKALCYYCSDPEHFIADCKKRRKETEIKVKLEIEIIETKVNLMTEITETDLEKEAKKDEQPEISENTIFEERKDEEKNQIINRLEAKVQYLEENFEKI</sequence>
<feature type="compositionally biased region" description="Basic and acidic residues" evidence="1">
    <location>
        <begin position="79"/>
        <end position="88"/>
    </location>
</feature>
<dbReference type="AlphaFoldDB" id="A0A9N9DV51"/>
<protein>
    <submittedName>
        <fullName evidence="2">13503_t:CDS:1</fullName>
    </submittedName>
</protein>